<evidence type="ECO:0000256" key="5">
    <source>
        <dbReference type="SAM" id="Phobius"/>
    </source>
</evidence>
<feature type="transmembrane region" description="Helical" evidence="5">
    <location>
        <begin position="91"/>
        <end position="111"/>
    </location>
</feature>
<comment type="caution">
    <text evidence="6">The sequence shown here is derived from an EMBL/GenBank/DDBJ whole genome shotgun (WGS) entry which is preliminary data.</text>
</comment>
<sequence length="339" mass="36619">MARSPLPPLGPAWAGSVMGTSLAATMTHVHGATRLSPLLLGAASLIFLAISIGWLQHANPHFTQPYMGPWGMYVMGVLALGGAWTTVTGSWGWQTVTWLLATPLAWIISLWQLKKFHGAPTFFWGLSLVPPMVSANSGSQLVASGQLDPGWAMVVWLVSLGGFLLSMATALPVFARVYLDVIRRRLYLPPGMTGTAWIPLGIVGQSTAVAILLSNSPPGIGEAATWRLIGIVIGYVMFTLGVPMALYAAWKFWRDIVTWPGYYPGWWGSVFPAGTCTLGSYQLAEVTGSGWWNWVSLVWLTVLLFHGTVCALRALFHVYEVNRSAEGTAPVLVPAAARR</sequence>
<protein>
    <recommendedName>
        <fullName evidence="8">C4-dicarboxylate ABC transporter</fullName>
    </recommendedName>
</protein>
<dbReference type="InterPro" id="IPR004695">
    <property type="entry name" value="SLAC1/Mae1/Ssu1/TehA"/>
</dbReference>
<evidence type="ECO:0000256" key="1">
    <source>
        <dbReference type="ARBA" id="ARBA00004141"/>
    </source>
</evidence>
<dbReference type="OrthoDB" id="958273at2"/>
<evidence type="ECO:0008006" key="8">
    <source>
        <dbReference type="Google" id="ProtNLM"/>
    </source>
</evidence>
<comment type="subcellular location">
    <subcellularLocation>
        <location evidence="1">Membrane</location>
        <topology evidence="1">Multi-pass membrane protein</topology>
    </subcellularLocation>
</comment>
<keyword evidence="3 5" id="KW-1133">Transmembrane helix</keyword>
<name>A0A430I244_9CORY</name>
<evidence type="ECO:0000313" key="6">
    <source>
        <dbReference type="EMBL" id="RSZ66136.1"/>
    </source>
</evidence>
<dbReference type="GO" id="GO:0016020">
    <property type="term" value="C:membrane"/>
    <property type="evidence" value="ECO:0007669"/>
    <property type="project" value="UniProtKB-SubCell"/>
</dbReference>
<feature type="transmembrane region" description="Helical" evidence="5">
    <location>
        <begin position="296"/>
        <end position="316"/>
    </location>
</feature>
<dbReference type="Pfam" id="PF03595">
    <property type="entry name" value="SLAC1"/>
    <property type="match status" value="1"/>
</dbReference>
<evidence type="ECO:0000256" key="4">
    <source>
        <dbReference type="ARBA" id="ARBA00023136"/>
    </source>
</evidence>
<keyword evidence="7" id="KW-1185">Reference proteome</keyword>
<keyword evidence="4 5" id="KW-0472">Membrane</keyword>
<evidence type="ECO:0000313" key="7">
    <source>
        <dbReference type="Proteomes" id="UP000274907"/>
    </source>
</evidence>
<accession>A0A430I244</accession>
<feature type="transmembrane region" description="Helical" evidence="5">
    <location>
        <begin position="226"/>
        <end position="250"/>
    </location>
</feature>
<feature type="transmembrane region" description="Helical" evidence="5">
    <location>
        <begin position="67"/>
        <end position="85"/>
    </location>
</feature>
<feature type="transmembrane region" description="Helical" evidence="5">
    <location>
        <begin position="262"/>
        <end position="284"/>
    </location>
</feature>
<feature type="transmembrane region" description="Helical" evidence="5">
    <location>
        <begin position="154"/>
        <end position="175"/>
    </location>
</feature>
<feature type="transmembrane region" description="Helical" evidence="5">
    <location>
        <begin position="196"/>
        <end position="214"/>
    </location>
</feature>
<reference evidence="6 7" key="1">
    <citation type="submission" date="2018-12" db="EMBL/GenBank/DDBJ databases">
        <title>YIM 101343 draft genome.</title>
        <authorList>
            <person name="Chen X."/>
        </authorList>
    </citation>
    <scope>NUCLEOTIDE SEQUENCE [LARGE SCALE GENOMIC DNA]</scope>
    <source>
        <strain evidence="6 7">YIM 101343</strain>
    </source>
</reference>
<keyword evidence="2 5" id="KW-0812">Transmembrane</keyword>
<evidence type="ECO:0000256" key="3">
    <source>
        <dbReference type="ARBA" id="ARBA00022989"/>
    </source>
</evidence>
<proteinExistence type="predicted"/>
<dbReference type="InterPro" id="IPR038665">
    <property type="entry name" value="Voltage-dep_anion_channel_sf"/>
</dbReference>
<dbReference type="AlphaFoldDB" id="A0A430I244"/>
<gene>
    <name evidence="6" type="ORF">EAH68_00875</name>
</gene>
<dbReference type="Gene3D" id="1.50.10.150">
    <property type="entry name" value="Voltage-dependent anion channel"/>
    <property type="match status" value="1"/>
</dbReference>
<dbReference type="EMBL" id="RXHJ01000001">
    <property type="protein sequence ID" value="RSZ66136.1"/>
    <property type="molecule type" value="Genomic_DNA"/>
</dbReference>
<dbReference type="RefSeq" id="WP_126119426.1">
    <property type="nucleotide sequence ID" value="NZ_RXHJ01000001.1"/>
</dbReference>
<organism evidence="6 7">
    <name type="scientific">Corynebacterium hylobatis</name>
    <dbReference type="NCBI Taxonomy" id="1859290"/>
    <lineage>
        <taxon>Bacteria</taxon>
        <taxon>Bacillati</taxon>
        <taxon>Actinomycetota</taxon>
        <taxon>Actinomycetes</taxon>
        <taxon>Mycobacteriales</taxon>
        <taxon>Corynebacteriaceae</taxon>
        <taxon>Corynebacterium</taxon>
    </lineage>
</organism>
<feature type="transmembrane region" description="Helical" evidence="5">
    <location>
        <begin position="12"/>
        <end position="29"/>
    </location>
</feature>
<dbReference type="GO" id="GO:0055085">
    <property type="term" value="P:transmembrane transport"/>
    <property type="evidence" value="ECO:0007669"/>
    <property type="project" value="InterPro"/>
</dbReference>
<evidence type="ECO:0000256" key="2">
    <source>
        <dbReference type="ARBA" id="ARBA00022692"/>
    </source>
</evidence>
<feature type="transmembrane region" description="Helical" evidence="5">
    <location>
        <begin position="35"/>
        <end position="55"/>
    </location>
</feature>
<dbReference type="Proteomes" id="UP000274907">
    <property type="component" value="Unassembled WGS sequence"/>
</dbReference>